<dbReference type="Proteomes" id="UP001281147">
    <property type="component" value="Unassembled WGS sequence"/>
</dbReference>
<reference evidence="1" key="1">
    <citation type="submission" date="2023-07" db="EMBL/GenBank/DDBJ databases">
        <title>Black Yeasts Isolated from many extreme environments.</title>
        <authorList>
            <person name="Coleine C."/>
            <person name="Stajich J.E."/>
            <person name="Selbmann L."/>
        </authorList>
    </citation>
    <scope>NUCLEOTIDE SEQUENCE</scope>
    <source>
        <strain evidence="1">CCFEE 5714</strain>
    </source>
</reference>
<accession>A0ACC3MF45</accession>
<organism evidence="1 2">
    <name type="scientific">Vermiconidia calcicola</name>
    <dbReference type="NCBI Taxonomy" id="1690605"/>
    <lineage>
        <taxon>Eukaryota</taxon>
        <taxon>Fungi</taxon>
        <taxon>Dikarya</taxon>
        <taxon>Ascomycota</taxon>
        <taxon>Pezizomycotina</taxon>
        <taxon>Dothideomycetes</taxon>
        <taxon>Dothideomycetidae</taxon>
        <taxon>Mycosphaerellales</taxon>
        <taxon>Extremaceae</taxon>
        <taxon>Vermiconidia</taxon>
    </lineage>
</organism>
<evidence type="ECO:0000313" key="1">
    <source>
        <dbReference type="EMBL" id="KAK3687114.1"/>
    </source>
</evidence>
<proteinExistence type="predicted"/>
<gene>
    <name evidence="1" type="ORF">LTR37_019144</name>
</gene>
<keyword evidence="2" id="KW-1185">Reference proteome</keyword>
<protein>
    <submittedName>
        <fullName evidence="1">Uncharacterized protein</fullName>
    </submittedName>
</protein>
<comment type="caution">
    <text evidence="1">The sequence shown here is derived from an EMBL/GenBank/DDBJ whole genome shotgun (WGS) entry which is preliminary data.</text>
</comment>
<dbReference type="EMBL" id="JAUTXU010000287">
    <property type="protein sequence ID" value="KAK3687114.1"/>
    <property type="molecule type" value="Genomic_DNA"/>
</dbReference>
<name>A0ACC3MF45_9PEZI</name>
<evidence type="ECO:0000313" key="2">
    <source>
        <dbReference type="Proteomes" id="UP001281147"/>
    </source>
</evidence>
<sequence length="260" mass="29211">MAPHAVTNGSTDQNAPRERRIVTVLVTGFEPFQERYPINPSYEIAKSLPSKLSTSDTEIHIIAYGTPIRVSYAEVHKLVPLMHESYSQSVDLVLHMGMASGRTFYTAEMYGHRDGYIKNKDLDGNILPADDGIRHFGDCPAMMTTSLDYDDVFRKWQSNLLQLPTSLPAYGADCRASEDAGHYLCDYTYFNSLAWYGRRNNSPDGGKVSDRPVMFLHVPAETDQDTLEKGKHITMALIKAMADHWSQSVACNSSMNEKQY</sequence>